<dbReference type="EMBL" id="CACQ02008065">
    <property type="protein sequence ID" value="CCF45800.1"/>
    <property type="molecule type" value="Genomic_DNA"/>
</dbReference>
<dbReference type="Proteomes" id="UP000007174">
    <property type="component" value="Unassembled WGS sequence"/>
</dbReference>
<protein>
    <submittedName>
        <fullName evidence="1">Uncharacterized protein</fullName>
    </submittedName>
</protein>
<dbReference type="AlphaFoldDB" id="H1VZY8"/>
<evidence type="ECO:0000313" key="2">
    <source>
        <dbReference type="Proteomes" id="UP000007174"/>
    </source>
</evidence>
<evidence type="ECO:0000313" key="1">
    <source>
        <dbReference type="EMBL" id="CCF45800.1"/>
    </source>
</evidence>
<reference evidence="2" key="1">
    <citation type="journal article" date="2012" name="Nat. Genet.">
        <title>Lifestyle transitions in plant pathogenic Colletotrichum fungi deciphered by genome and transcriptome analyses.</title>
        <authorList>
            <person name="O'Connell R.J."/>
            <person name="Thon M.R."/>
            <person name="Hacquard S."/>
            <person name="Amyotte S.G."/>
            <person name="Kleemann J."/>
            <person name="Torres M.F."/>
            <person name="Damm U."/>
            <person name="Buiate E.A."/>
            <person name="Epstein L."/>
            <person name="Alkan N."/>
            <person name="Altmueller J."/>
            <person name="Alvarado-Balderrama L."/>
            <person name="Bauser C.A."/>
            <person name="Becker C."/>
            <person name="Birren B.W."/>
            <person name="Chen Z."/>
            <person name="Choi J."/>
            <person name="Crouch J.A."/>
            <person name="Duvick J.P."/>
            <person name="Farman M.A."/>
            <person name="Gan P."/>
            <person name="Heiman D."/>
            <person name="Henrissat B."/>
            <person name="Howard R.J."/>
            <person name="Kabbage M."/>
            <person name="Koch C."/>
            <person name="Kracher B."/>
            <person name="Kubo Y."/>
            <person name="Law A.D."/>
            <person name="Lebrun M.-H."/>
            <person name="Lee Y.-H."/>
            <person name="Miyara I."/>
            <person name="Moore N."/>
            <person name="Neumann U."/>
            <person name="Nordstroem K."/>
            <person name="Panaccione D.G."/>
            <person name="Panstruga R."/>
            <person name="Place M."/>
            <person name="Proctor R.H."/>
            <person name="Prusky D."/>
            <person name="Rech G."/>
            <person name="Reinhardt R."/>
            <person name="Rollins J.A."/>
            <person name="Rounsley S."/>
            <person name="Schardl C.L."/>
            <person name="Schwartz D.C."/>
            <person name="Shenoy N."/>
            <person name="Shirasu K."/>
            <person name="Sikhakolli U.R."/>
            <person name="Stueber K."/>
            <person name="Sukno S.A."/>
            <person name="Sweigard J.A."/>
            <person name="Takano Y."/>
            <person name="Takahara H."/>
            <person name="Trail F."/>
            <person name="van der Does H.C."/>
            <person name="Voll L.M."/>
            <person name="Will I."/>
            <person name="Young S."/>
            <person name="Zeng Q."/>
            <person name="Zhang J."/>
            <person name="Zhou S."/>
            <person name="Dickman M.B."/>
            <person name="Schulze-Lefert P."/>
            <person name="Ver Loren van Themaat E."/>
            <person name="Ma L.-J."/>
            <person name="Vaillancourt L.J."/>
        </authorList>
    </citation>
    <scope>NUCLEOTIDE SEQUENCE [LARGE SCALE GENOMIC DNA]</scope>
    <source>
        <strain evidence="2">IMI 349063</strain>
    </source>
</reference>
<dbReference type="HOGENOM" id="CLU_2223109_0_0_1"/>
<proteinExistence type="predicted"/>
<gene>
    <name evidence="1" type="ORF">CH063_14759</name>
</gene>
<organism evidence="1 2">
    <name type="scientific">Colletotrichum higginsianum (strain IMI 349063)</name>
    <name type="common">Crucifer anthracnose fungus</name>
    <dbReference type="NCBI Taxonomy" id="759273"/>
    <lineage>
        <taxon>Eukaryota</taxon>
        <taxon>Fungi</taxon>
        <taxon>Dikarya</taxon>
        <taxon>Ascomycota</taxon>
        <taxon>Pezizomycotina</taxon>
        <taxon>Sordariomycetes</taxon>
        <taxon>Hypocreomycetidae</taxon>
        <taxon>Glomerellales</taxon>
        <taxon>Glomerellaceae</taxon>
        <taxon>Colletotrichum</taxon>
        <taxon>Colletotrichum destructivum species complex</taxon>
    </lineage>
</organism>
<accession>H1VZY8</accession>
<name>H1VZY8_COLHI</name>
<sequence>MWLGSSTDSDPVLSLLASPPQHSDFASAANSRVHACLLLLSLSSPSLIEAIHKMSQDTCTPMPNYVENTRVPYACPLIGKIFPTLEAAEKALAASCYNDGFNICTC</sequence>